<feature type="compositionally biased region" description="Basic and acidic residues" evidence="1">
    <location>
        <begin position="387"/>
        <end position="404"/>
    </location>
</feature>
<evidence type="ECO:0000313" key="3">
    <source>
        <dbReference type="EMBL" id="EKD16675.1"/>
    </source>
</evidence>
<feature type="transmembrane region" description="Helical" evidence="2">
    <location>
        <begin position="57"/>
        <end position="80"/>
    </location>
</feature>
<reference evidence="3 4" key="1">
    <citation type="journal article" date="2012" name="BMC Genomics">
        <title>Sequencing the genome of Marssonina brunnea reveals fungus-poplar co-evolution.</title>
        <authorList>
            <person name="Zhu S."/>
            <person name="Cao Y.-Z."/>
            <person name="Jiang C."/>
            <person name="Tan B.-Y."/>
            <person name="Wang Z."/>
            <person name="Feng S."/>
            <person name="Zhang L."/>
            <person name="Su X.-H."/>
            <person name="Brejova B."/>
            <person name="Vinar T."/>
            <person name="Xu M."/>
            <person name="Wang M.-X."/>
            <person name="Zhang S.-G."/>
            <person name="Huang M.-R."/>
            <person name="Wu R."/>
            <person name="Zhou Y."/>
        </authorList>
    </citation>
    <scope>NUCLEOTIDE SEQUENCE [LARGE SCALE GENOMIC DNA]</scope>
    <source>
        <strain evidence="3 4">MB_m1</strain>
    </source>
</reference>
<organism evidence="3 4">
    <name type="scientific">Marssonina brunnea f. sp. multigermtubi (strain MB_m1)</name>
    <name type="common">Marssonina leaf spot fungus</name>
    <dbReference type="NCBI Taxonomy" id="1072389"/>
    <lineage>
        <taxon>Eukaryota</taxon>
        <taxon>Fungi</taxon>
        <taxon>Dikarya</taxon>
        <taxon>Ascomycota</taxon>
        <taxon>Pezizomycotina</taxon>
        <taxon>Leotiomycetes</taxon>
        <taxon>Helotiales</taxon>
        <taxon>Drepanopezizaceae</taxon>
        <taxon>Drepanopeziza</taxon>
    </lineage>
</organism>
<feature type="region of interest" description="Disordered" evidence="1">
    <location>
        <begin position="416"/>
        <end position="489"/>
    </location>
</feature>
<evidence type="ECO:0000256" key="1">
    <source>
        <dbReference type="SAM" id="MobiDB-lite"/>
    </source>
</evidence>
<feature type="compositionally biased region" description="Low complexity" evidence="1">
    <location>
        <begin position="471"/>
        <end position="489"/>
    </location>
</feature>
<accession>K1WGL9</accession>
<keyword evidence="2" id="KW-0812">Transmembrane</keyword>
<name>K1WGL9_MARBU</name>
<dbReference type="Proteomes" id="UP000006753">
    <property type="component" value="Unassembled WGS sequence"/>
</dbReference>
<keyword evidence="2" id="KW-0472">Membrane</keyword>
<keyword evidence="2" id="KW-1133">Transmembrane helix</keyword>
<evidence type="ECO:0000256" key="2">
    <source>
        <dbReference type="SAM" id="Phobius"/>
    </source>
</evidence>
<dbReference type="AlphaFoldDB" id="K1WGL9"/>
<keyword evidence="4" id="KW-1185">Reference proteome</keyword>
<feature type="compositionally biased region" description="Basic and acidic residues" evidence="1">
    <location>
        <begin position="427"/>
        <end position="439"/>
    </location>
</feature>
<dbReference type="HOGENOM" id="CLU_547546_0_0_1"/>
<gene>
    <name evidence="3" type="ORF">MBM_05144</name>
</gene>
<protein>
    <submittedName>
        <fullName evidence="3">Uncharacterized protein</fullName>
    </submittedName>
</protein>
<proteinExistence type="predicted"/>
<sequence>MPPISREIYGSLNRVTMLEADDYLPENSAAKLKVFEISGSPEPALGSIIDSETKREYMIIMILLAILISSIIGLSIGFIVRQCQRAHSRRKWDVEQGRREVKYSRPFGSSELSLGMYKDNGEEESLYVRTRSFDLQTPAATLQSPMVPMAPMVPKTPHNASSLEAHILFPPGIKPSRTIPSQQGPGAPLRPDRGSISLPNIFEAAGGPSMMSQPSSLALGPYYRAGMMPISQLSTMQTRRTSTPSPVVALRSRSTTRPLYERLQTRSLWSSSDFSATFEPPSPSLYSPTSSIPVQFRNLSPRPAPALSSFDHISSANPFEDVSSIALPIGTPARPISSIDTEGGLSALSYPGRIAQLRKSLSTLPALDIPPSPAPSQESRPPSFAPKQDRSDAANREPVSKIERWLSGSTGTLSTFGSILGYPEPQSEARRSSEAETWSRRGPVVSPIRSMKSSRRRGSSPEDWVRGGLGTSPVRTTVESSRRSSSSEGEVVLIAAAF</sequence>
<dbReference type="InParanoid" id="K1WGL9"/>
<dbReference type="RefSeq" id="XP_007293033.1">
    <property type="nucleotide sequence ID" value="XM_007292971.1"/>
</dbReference>
<dbReference type="KEGG" id="mbe:MBM_05144"/>
<evidence type="ECO:0000313" key="4">
    <source>
        <dbReference type="Proteomes" id="UP000006753"/>
    </source>
</evidence>
<dbReference type="EMBL" id="JH921438">
    <property type="protein sequence ID" value="EKD16675.1"/>
    <property type="molecule type" value="Genomic_DNA"/>
</dbReference>
<feature type="region of interest" description="Disordered" evidence="1">
    <location>
        <begin position="365"/>
        <end position="404"/>
    </location>
</feature>
<dbReference type="GeneID" id="18761079"/>
<dbReference type="OrthoDB" id="3542176at2759"/>